<proteinExistence type="predicted"/>
<dbReference type="InterPro" id="IPR038718">
    <property type="entry name" value="SNF2-like_sf"/>
</dbReference>
<name>A0A3E4VB78_MEDGN</name>
<organism evidence="1 2">
    <name type="scientific">Mediterraneibacter gnavus</name>
    <name type="common">Ruminococcus gnavus</name>
    <dbReference type="NCBI Taxonomy" id="33038"/>
    <lineage>
        <taxon>Bacteria</taxon>
        <taxon>Bacillati</taxon>
        <taxon>Bacillota</taxon>
        <taxon>Clostridia</taxon>
        <taxon>Lachnospirales</taxon>
        <taxon>Lachnospiraceae</taxon>
        <taxon>Mediterraneibacter</taxon>
    </lineage>
</organism>
<gene>
    <name evidence="1" type="ORF">DXC31_04100</name>
</gene>
<dbReference type="AlphaFoldDB" id="A0A3E4VB78"/>
<dbReference type="Proteomes" id="UP000260808">
    <property type="component" value="Unassembled WGS sequence"/>
</dbReference>
<evidence type="ECO:0000313" key="1">
    <source>
        <dbReference type="EMBL" id="RGM24637.1"/>
    </source>
</evidence>
<reference evidence="1 2" key="1">
    <citation type="submission" date="2018-08" db="EMBL/GenBank/DDBJ databases">
        <title>A genome reference for cultivated species of the human gut microbiota.</title>
        <authorList>
            <person name="Zou Y."/>
            <person name="Xue W."/>
            <person name="Luo G."/>
        </authorList>
    </citation>
    <scope>NUCLEOTIDE SEQUENCE [LARGE SCALE GENOMIC DNA]</scope>
    <source>
        <strain evidence="1 2">TF01-20-2</strain>
    </source>
</reference>
<evidence type="ECO:0008006" key="3">
    <source>
        <dbReference type="Google" id="ProtNLM"/>
    </source>
</evidence>
<dbReference type="SUPFAM" id="SSF52540">
    <property type="entry name" value="P-loop containing nucleoside triphosphate hydrolases"/>
    <property type="match status" value="1"/>
</dbReference>
<comment type="caution">
    <text evidence="1">The sequence shown here is derived from an EMBL/GenBank/DDBJ whole genome shotgun (WGS) entry which is preliminary data.</text>
</comment>
<dbReference type="InterPro" id="IPR027417">
    <property type="entry name" value="P-loop_NTPase"/>
</dbReference>
<evidence type="ECO:0000313" key="2">
    <source>
        <dbReference type="Proteomes" id="UP000260808"/>
    </source>
</evidence>
<dbReference type="Gene3D" id="3.40.50.10810">
    <property type="entry name" value="Tandem AAA-ATPase domain"/>
    <property type="match status" value="1"/>
</dbReference>
<dbReference type="EMBL" id="QSSX01000006">
    <property type="protein sequence ID" value="RGM24637.1"/>
    <property type="molecule type" value="Genomic_DNA"/>
</dbReference>
<protein>
    <recommendedName>
        <fullName evidence="3">Helicase ATP-binding domain-containing protein</fullName>
    </recommendedName>
</protein>
<sequence length="94" mass="11211">MEDYQIDFYRIRKREDIKRVQRGQIVLLTINLLTELKREMKKLLRIRCQKVMLIFDESDAITNGSSKRTKAMLSVFRKCRYKVLATGTLTRNNV</sequence>
<accession>A0A3E4VB78</accession>